<feature type="binding site" evidence="7">
    <location>
        <position position="229"/>
    </location>
    <ligand>
        <name>Zn(2+)</name>
        <dbReference type="ChEBI" id="CHEBI:29105"/>
        <label>3</label>
    </ligand>
</feature>
<evidence type="ECO:0000256" key="1">
    <source>
        <dbReference type="ARBA" id="ARBA00005340"/>
    </source>
</evidence>
<dbReference type="PROSITE" id="PS51432">
    <property type="entry name" value="AP_NUCLEASE_F2_4"/>
    <property type="match status" value="1"/>
</dbReference>
<dbReference type="NCBIfam" id="TIGR00587">
    <property type="entry name" value="nfo"/>
    <property type="match status" value="1"/>
</dbReference>
<comment type="similarity">
    <text evidence="1 7">Belongs to the AP endonuclease 2 family.</text>
</comment>
<dbReference type="Pfam" id="PF01261">
    <property type="entry name" value="AP_endonuc_2"/>
    <property type="match status" value="1"/>
</dbReference>
<keyword evidence="10" id="KW-1185">Reference proteome</keyword>
<dbReference type="GO" id="GO:0006284">
    <property type="term" value="P:base-excision repair"/>
    <property type="evidence" value="ECO:0007669"/>
    <property type="project" value="TreeGrafter"/>
</dbReference>
<comment type="catalytic activity">
    <reaction evidence="7">
        <text>Endonucleolytic cleavage to 5'-phosphooligonucleotide end-products.</text>
        <dbReference type="EC" id="3.1.21.2"/>
    </reaction>
</comment>
<evidence type="ECO:0000313" key="9">
    <source>
        <dbReference type="EMBL" id="QNM11974.1"/>
    </source>
</evidence>
<keyword evidence="5 7" id="KW-0862">Zinc</keyword>
<comment type="cofactor">
    <cofactor evidence="7">
        <name>Zn(2+)</name>
        <dbReference type="ChEBI" id="CHEBI:29105"/>
    </cofactor>
    <text evidence="7">Binds 3 Zn(2+) ions.</text>
</comment>
<reference evidence="9 10" key="1">
    <citation type="submission" date="2020-08" db="EMBL/GenBank/DDBJ databases">
        <authorList>
            <person name="Liu C."/>
            <person name="Sun Q."/>
        </authorList>
    </citation>
    <scope>NUCLEOTIDE SEQUENCE [LARGE SCALE GENOMIC DNA]</scope>
    <source>
        <strain evidence="9 10">NSJ-61</strain>
    </source>
</reference>
<keyword evidence="7" id="KW-0255">Endonuclease</keyword>
<dbReference type="PROSITE" id="PS00729">
    <property type="entry name" value="AP_NUCLEASE_F2_1"/>
    <property type="match status" value="1"/>
</dbReference>
<feature type="binding site" evidence="7">
    <location>
        <position position="146"/>
    </location>
    <ligand>
        <name>Zn(2+)</name>
        <dbReference type="ChEBI" id="CHEBI:29105"/>
        <label>1</label>
    </ligand>
</feature>
<feature type="binding site" evidence="7">
    <location>
        <position position="146"/>
    </location>
    <ligand>
        <name>Zn(2+)</name>
        <dbReference type="ChEBI" id="CHEBI:29105"/>
        <label>2</label>
    </ligand>
</feature>
<dbReference type="PROSITE" id="PS00730">
    <property type="entry name" value="AP_NUCLEASE_F2_2"/>
    <property type="match status" value="1"/>
</dbReference>
<dbReference type="GO" id="GO:0003906">
    <property type="term" value="F:DNA-(apurinic or apyrimidinic site) endonuclease activity"/>
    <property type="evidence" value="ECO:0007669"/>
    <property type="project" value="TreeGrafter"/>
</dbReference>
<dbReference type="AlphaFoldDB" id="A0A7G9GME2"/>
<evidence type="ECO:0000259" key="8">
    <source>
        <dbReference type="Pfam" id="PF01261"/>
    </source>
</evidence>
<protein>
    <recommendedName>
        <fullName evidence="7">Probable endonuclease 4</fullName>
        <ecNumber evidence="7">3.1.21.2</ecNumber>
    </recommendedName>
    <alternativeName>
        <fullName evidence="7">Endodeoxyribonuclease IV</fullName>
    </alternativeName>
    <alternativeName>
        <fullName evidence="7">Endonuclease IV</fullName>
    </alternativeName>
</protein>
<dbReference type="InterPro" id="IPR013022">
    <property type="entry name" value="Xyl_isomerase-like_TIM-brl"/>
</dbReference>
<dbReference type="GO" id="GO:0003677">
    <property type="term" value="F:DNA binding"/>
    <property type="evidence" value="ECO:0007669"/>
    <property type="project" value="InterPro"/>
</dbReference>
<dbReference type="CDD" id="cd00019">
    <property type="entry name" value="AP2Ec"/>
    <property type="match status" value="1"/>
</dbReference>
<evidence type="ECO:0000256" key="6">
    <source>
        <dbReference type="ARBA" id="ARBA00023204"/>
    </source>
</evidence>
<organism evidence="9 10">
    <name type="scientific">[Eubacterium] hominis</name>
    <dbReference type="NCBI Taxonomy" id="2764325"/>
    <lineage>
        <taxon>Bacteria</taxon>
        <taxon>Bacillati</taxon>
        <taxon>Bacillota</taxon>
        <taxon>Erysipelotrichia</taxon>
        <taxon>Erysipelotrichales</taxon>
        <taxon>Erysipelotrichaceae</taxon>
        <taxon>Amedibacillus</taxon>
    </lineage>
</organism>
<dbReference type="SMART" id="SM00518">
    <property type="entry name" value="AP2Ec"/>
    <property type="match status" value="1"/>
</dbReference>
<dbReference type="Proteomes" id="UP000515856">
    <property type="component" value="Chromosome"/>
</dbReference>
<feature type="binding site" evidence="7">
    <location>
        <position position="180"/>
    </location>
    <ligand>
        <name>Zn(2+)</name>
        <dbReference type="ChEBI" id="CHEBI:29105"/>
        <label>2</label>
    </ligand>
</feature>
<dbReference type="GO" id="GO:0008833">
    <property type="term" value="F:deoxyribonuclease IV (phage-T4-induced) activity"/>
    <property type="evidence" value="ECO:0007669"/>
    <property type="project" value="UniProtKB-UniRule"/>
</dbReference>
<dbReference type="RefSeq" id="WP_117454738.1">
    <property type="nucleotide sequence ID" value="NZ_CP060636.1"/>
</dbReference>
<evidence type="ECO:0000256" key="5">
    <source>
        <dbReference type="ARBA" id="ARBA00022833"/>
    </source>
</evidence>
<proteinExistence type="inferred from homology"/>
<dbReference type="PANTHER" id="PTHR21445:SF0">
    <property type="entry name" value="APURINIC-APYRIMIDINIC ENDONUCLEASE"/>
    <property type="match status" value="1"/>
</dbReference>
<keyword evidence="3 7" id="KW-0227">DNA damage</keyword>
<feature type="binding site" evidence="7">
    <location>
        <position position="259"/>
    </location>
    <ligand>
        <name>Zn(2+)</name>
        <dbReference type="ChEBI" id="CHEBI:29105"/>
        <label>2</label>
    </ligand>
</feature>
<keyword evidence="4 7" id="KW-0378">Hydrolase</keyword>
<dbReference type="KEGG" id="ehn:H9Q80_17290"/>
<dbReference type="FunFam" id="3.20.20.150:FF:000001">
    <property type="entry name" value="Probable endonuclease 4"/>
    <property type="match status" value="1"/>
</dbReference>
<dbReference type="PANTHER" id="PTHR21445">
    <property type="entry name" value="ENDONUCLEASE IV ENDODEOXYRIBONUCLEASE IV"/>
    <property type="match status" value="1"/>
</dbReference>
<dbReference type="PROSITE" id="PS00731">
    <property type="entry name" value="AP_NUCLEASE_F2_3"/>
    <property type="match status" value="1"/>
</dbReference>
<sequence length="293" mass="32733">MKIGSHVSMSAPEYVLGSVKEALQYGANALMLYTGAPQNTRRKPMQELRIAEALELMKQSGIEESSVIVHAPYIINLANCLKEETFQLGVEFLEKEIKRVQALHATTLVLHPGSHVKAGEEAGLEKIIQGLDEAMHDMQDVHIAIETMAGKGSEIGYTFDHIAYLIKHAKYGDHIGVCMDTCHIHDAGFDLSDFDAILDEFDEKIGLDRLLCMHINDSKNIKGAKKDRHANIGFGEIGFDKLCTIVHHPRVAHVVKILETPYVDGHPPYKYEIAMLKNKVFDEHLLDKIIEEA</sequence>
<dbReference type="InterPro" id="IPR018246">
    <property type="entry name" value="AP_endonuc_F2_Zn_BS"/>
</dbReference>
<comment type="function">
    <text evidence="7">Endonuclease IV plays a role in DNA repair. It cleaves phosphodiester bonds at apurinic or apyrimidinic (AP) sites, generating a 3'-hydroxyl group and a 5'-terminal sugar phosphate.</text>
</comment>
<gene>
    <name evidence="7" type="primary">nfo</name>
    <name evidence="9" type="ORF">H9Q80_17290</name>
</gene>
<evidence type="ECO:0000256" key="7">
    <source>
        <dbReference type="HAMAP-Rule" id="MF_00152"/>
    </source>
</evidence>
<dbReference type="SUPFAM" id="SSF51658">
    <property type="entry name" value="Xylose isomerase-like"/>
    <property type="match status" value="1"/>
</dbReference>
<dbReference type="GO" id="GO:0008270">
    <property type="term" value="F:zinc ion binding"/>
    <property type="evidence" value="ECO:0007669"/>
    <property type="project" value="UniProtKB-UniRule"/>
</dbReference>
<keyword evidence="6 7" id="KW-0234">DNA repair</keyword>
<dbReference type="InterPro" id="IPR001719">
    <property type="entry name" value="AP_endonuc_2"/>
</dbReference>
<dbReference type="Gene3D" id="3.20.20.150">
    <property type="entry name" value="Divalent-metal-dependent TIM barrel enzymes"/>
    <property type="match status" value="1"/>
</dbReference>
<feature type="binding site" evidence="7">
    <location>
        <position position="111"/>
    </location>
    <ligand>
        <name>Zn(2+)</name>
        <dbReference type="ChEBI" id="CHEBI:29105"/>
        <label>1</label>
    </ligand>
</feature>
<name>A0A7G9GME2_9FIRM</name>
<dbReference type="EC" id="3.1.21.2" evidence="7"/>
<feature type="binding site" evidence="7">
    <location>
        <position position="214"/>
    </location>
    <ligand>
        <name>Zn(2+)</name>
        <dbReference type="ChEBI" id="CHEBI:29105"/>
        <label>2</label>
    </ligand>
</feature>
<keyword evidence="7" id="KW-0540">Nuclease</keyword>
<dbReference type="EMBL" id="CP060636">
    <property type="protein sequence ID" value="QNM11974.1"/>
    <property type="molecule type" value="Genomic_DNA"/>
</dbReference>
<evidence type="ECO:0000256" key="4">
    <source>
        <dbReference type="ARBA" id="ARBA00022801"/>
    </source>
</evidence>
<evidence type="ECO:0000256" key="3">
    <source>
        <dbReference type="ARBA" id="ARBA00022763"/>
    </source>
</evidence>
<dbReference type="HAMAP" id="MF_00152">
    <property type="entry name" value="Nfo"/>
    <property type="match status" value="1"/>
</dbReference>
<dbReference type="InterPro" id="IPR036237">
    <property type="entry name" value="Xyl_isomerase-like_sf"/>
</dbReference>
<feature type="binding site" evidence="7">
    <location>
        <position position="183"/>
    </location>
    <ligand>
        <name>Zn(2+)</name>
        <dbReference type="ChEBI" id="CHEBI:29105"/>
        <label>3</label>
    </ligand>
</feature>
<dbReference type="NCBIfam" id="NF002196">
    <property type="entry name" value="PRK01060.1-1"/>
    <property type="match status" value="1"/>
</dbReference>
<feature type="domain" description="Xylose isomerase-like TIM barrel" evidence="8">
    <location>
        <begin position="20"/>
        <end position="278"/>
    </location>
</feature>
<keyword evidence="2 7" id="KW-0479">Metal-binding</keyword>
<feature type="binding site" evidence="7">
    <location>
        <position position="70"/>
    </location>
    <ligand>
        <name>Zn(2+)</name>
        <dbReference type="ChEBI" id="CHEBI:29105"/>
        <label>1</label>
    </ligand>
</feature>
<accession>A0A7G9GME2</accession>
<evidence type="ECO:0000256" key="2">
    <source>
        <dbReference type="ARBA" id="ARBA00022723"/>
    </source>
</evidence>
<feature type="binding site" evidence="7">
    <location>
        <position position="227"/>
    </location>
    <ligand>
        <name>Zn(2+)</name>
        <dbReference type="ChEBI" id="CHEBI:29105"/>
        <label>3</label>
    </ligand>
</feature>
<dbReference type="GO" id="GO:0008081">
    <property type="term" value="F:phosphoric diester hydrolase activity"/>
    <property type="evidence" value="ECO:0007669"/>
    <property type="project" value="TreeGrafter"/>
</dbReference>
<evidence type="ECO:0000313" key="10">
    <source>
        <dbReference type="Proteomes" id="UP000515856"/>
    </source>
</evidence>